<protein>
    <recommendedName>
        <fullName evidence="1">At2g35280-like TPR domain-containing protein</fullName>
    </recommendedName>
</protein>
<comment type="caution">
    <text evidence="2">The sequence shown here is derived from an EMBL/GenBank/DDBJ whole genome shotgun (WGS) entry which is preliminary data.</text>
</comment>
<dbReference type="InterPro" id="IPR040338">
    <property type="entry name" value="At1g67623-like"/>
</dbReference>
<feature type="domain" description="At2g35280-like TPR" evidence="1">
    <location>
        <begin position="63"/>
        <end position="158"/>
    </location>
</feature>
<evidence type="ECO:0000259" key="1">
    <source>
        <dbReference type="Pfam" id="PF23310"/>
    </source>
</evidence>
<evidence type="ECO:0000313" key="2">
    <source>
        <dbReference type="EMBL" id="RYR28312.1"/>
    </source>
</evidence>
<dbReference type="InterPro" id="IPR057136">
    <property type="entry name" value="At2g35280_TPR_dom"/>
</dbReference>
<evidence type="ECO:0000313" key="3">
    <source>
        <dbReference type="Proteomes" id="UP000289738"/>
    </source>
</evidence>
<name>A0A445APF2_ARAHY</name>
<dbReference type="Proteomes" id="UP000289738">
    <property type="component" value="Chromosome B01"/>
</dbReference>
<dbReference type="PANTHER" id="PTHR33784">
    <property type="entry name" value="OS05G0482100 PROTEIN"/>
    <property type="match status" value="1"/>
</dbReference>
<organism evidence="2 3">
    <name type="scientific">Arachis hypogaea</name>
    <name type="common">Peanut</name>
    <dbReference type="NCBI Taxonomy" id="3818"/>
    <lineage>
        <taxon>Eukaryota</taxon>
        <taxon>Viridiplantae</taxon>
        <taxon>Streptophyta</taxon>
        <taxon>Embryophyta</taxon>
        <taxon>Tracheophyta</taxon>
        <taxon>Spermatophyta</taxon>
        <taxon>Magnoliopsida</taxon>
        <taxon>eudicotyledons</taxon>
        <taxon>Gunneridae</taxon>
        <taxon>Pentapetalae</taxon>
        <taxon>rosids</taxon>
        <taxon>fabids</taxon>
        <taxon>Fabales</taxon>
        <taxon>Fabaceae</taxon>
        <taxon>Papilionoideae</taxon>
        <taxon>50 kb inversion clade</taxon>
        <taxon>dalbergioids sensu lato</taxon>
        <taxon>Dalbergieae</taxon>
        <taxon>Pterocarpus clade</taxon>
        <taxon>Arachis</taxon>
    </lineage>
</organism>
<sequence>MPSLTSAGRLPHDIWTVISSLVAADSVHSLCAMQMVCRATRDAGREGVALASVSIPCPIEMAMTWDRCHEAVDFFSRCRVSGNPKILFREGLRECFHRGHPDAGLDQLCSAAVKGHIVARYAASLATFLLPVRTGAMKQSVEWFRSVADSGLLRECMRLCCVVHLCPSRPEVQLSQIGDNLVCDSSCCSTRGKTRAIYNYYRCGSQYQHWRCYEGGRTLSCVKCRADYELILFVNWSDGVYRHALVSELPVDCFLYRSGRDAMGFVSRCARARNPTALLRQGMVALFWLGPCRSGIQTMTEAVDLGNVEACYLSVMLLWSLDDEDDDDIRHGLAFFDVVRESGAIERCRELFTLLLAGPWSEINLTDPAEAVACRSGGCSS</sequence>
<feature type="domain" description="At2g35280-like TPR" evidence="1">
    <location>
        <begin position="261"/>
        <end position="352"/>
    </location>
</feature>
<dbReference type="AlphaFoldDB" id="A0A445APF2"/>
<dbReference type="PANTHER" id="PTHR33784:SF10">
    <property type="entry name" value="F-BOX PROTEIN"/>
    <property type="match status" value="1"/>
</dbReference>
<keyword evidence="3" id="KW-1185">Reference proteome</keyword>
<proteinExistence type="predicted"/>
<accession>A0A445APF2</accession>
<dbReference type="STRING" id="3818.A0A445APF2"/>
<dbReference type="Pfam" id="PF23310">
    <property type="entry name" value="TPR_27"/>
    <property type="match status" value="2"/>
</dbReference>
<reference evidence="2 3" key="1">
    <citation type="submission" date="2019-01" db="EMBL/GenBank/DDBJ databases">
        <title>Sequencing of cultivated peanut Arachis hypogaea provides insights into genome evolution and oil improvement.</title>
        <authorList>
            <person name="Chen X."/>
        </authorList>
    </citation>
    <scope>NUCLEOTIDE SEQUENCE [LARGE SCALE GENOMIC DNA]</scope>
    <source>
        <strain evidence="3">cv. Fuhuasheng</strain>
        <tissue evidence="2">Leaves</tissue>
    </source>
</reference>
<gene>
    <name evidence="2" type="ORF">Ahy_B01g052422</name>
</gene>
<dbReference type="EMBL" id="SDMP01000011">
    <property type="protein sequence ID" value="RYR28312.1"/>
    <property type="molecule type" value="Genomic_DNA"/>
</dbReference>